<keyword evidence="2 3" id="KW-0560">Oxidoreductase</keyword>
<comment type="similarity">
    <text evidence="1">Belongs to the short-chain dehydrogenases/reductases (SDR) family.</text>
</comment>
<sequence length="246" mass="26370">MTAPVLLVTGAARRIGATLARSFHQAGFNVALHCHQSIDDAQRLANALNAERQNSANVFQAALDDLSAVKNLAKQVVLWQGRLDCLINNASSFYPTPLESADNEQWNDLLNSNLKGPYFLCQALAGPLRESAGSIINIADIYARSPLKGYSIYCIAKAGNAMMTKALATELAPIVRVNGIAPGVILWPHSDGQMNDDLQQQVISKVPLQRIGDPEDIARTALFLATRASYLTGQVIAVDGGSSLNS</sequence>
<dbReference type="InterPro" id="IPR002347">
    <property type="entry name" value="SDR_fam"/>
</dbReference>
<accession>A0AAW8B5P4</accession>
<organism evidence="3 4">
    <name type="scientific">Porticoccus litoralis</name>
    <dbReference type="NCBI Taxonomy" id="434086"/>
    <lineage>
        <taxon>Bacteria</taxon>
        <taxon>Pseudomonadati</taxon>
        <taxon>Pseudomonadota</taxon>
        <taxon>Gammaproteobacteria</taxon>
        <taxon>Cellvibrionales</taxon>
        <taxon>Porticoccaceae</taxon>
        <taxon>Porticoccus</taxon>
    </lineage>
</organism>
<dbReference type="RefSeq" id="WP_305170635.1">
    <property type="nucleotide sequence ID" value="NZ_JAUUUU010000004.1"/>
</dbReference>
<dbReference type="InterPro" id="IPR036291">
    <property type="entry name" value="NAD(P)-bd_dom_sf"/>
</dbReference>
<dbReference type="EMBL" id="JAUUUU010000004">
    <property type="protein sequence ID" value="MDP1521019.1"/>
    <property type="molecule type" value="Genomic_DNA"/>
</dbReference>
<dbReference type="FunFam" id="3.40.50.720:FF:000084">
    <property type="entry name" value="Short-chain dehydrogenase reductase"/>
    <property type="match status" value="1"/>
</dbReference>
<evidence type="ECO:0000256" key="1">
    <source>
        <dbReference type="ARBA" id="ARBA00006484"/>
    </source>
</evidence>
<dbReference type="EC" id="1.5.1.33" evidence="3"/>
<evidence type="ECO:0000313" key="3">
    <source>
        <dbReference type="EMBL" id="MDP1521019.1"/>
    </source>
</evidence>
<dbReference type="AlphaFoldDB" id="A0AAW8B5P4"/>
<dbReference type="Proteomes" id="UP001178354">
    <property type="component" value="Unassembled WGS sequence"/>
</dbReference>
<reference evidence="3" key="2">
    <citation type="submission" date="2023-08" db="EMBL/GenBank/DDBJ databases">
        <authorList>
            <person name="Luo J."/>
        </authorList>
    </citation>
    <scope>NUCLEOTIDE SEQUENCE</scope>
    <source>
        <strain evidence="3">DSM 25064</strain>
    </source>
</reference>
<dbReference type="SUPFAM" id="SSF51735">
    <property type="entry name" value="NAD(P)-binding Rossmann-fold domains"/>
    <property type="match status" value="1"/>
</dbReference>
<keyword evidence="4" id="KW-1185">Reference proteome</keyword>
<evidence type="ECO:0000313" key="4">
    <source>
        <dbReference type="Proteomes" id="UP001178354"/>
    </source>
</evidence>
<dbReference type="PRINTS" id="PR00080">
    <property type="entry name" value="SDRFAMILY"/>
</dbReference>
<protein>
    <submittedName>
        <fullName evidence="3">Pteridine reductase</fullName>
        <ecNumber evidence="3">1.5.1.33</ecNumber>
    </submittedName>
</protein>
<proteinExistence type="inferred from homology"/>
<dbReference type="NCBIfam" id="NF006598">
    <property type="entry name" value="PRK09135.1"/>
    <property type="match status" value="1"/>
</dbReference>
<evidence type="ECO:0000256" key="2">
    <source>
        <dbReference type="ARBA" id="ARBA00023002"/>
    </source>
</evidence>
<comment type="caution">
    <text evidence="3">The sequence shown here is derived from an EMBL/GenBank/DDBJ whole genome shotgun (WGS) entry which is preliminary data.</text>
</comment>
<gene>
    <name evidence="3" type="ORF">Q8A57_08570</name>
</gene>
<dbReference type="GO" id="GO:0047040">
    <property type="term" value="F:pteridine reductase activity"/>
    <property type="evidence" value="ECO:0007669"/>
    <property type="project" value="UniProtKB-EC"/>
</dbReference>
<reference evidence="3" key="1">
    <citation type="journal article" date="2010" name="Int. J. Syst. Evol. Microbiol.">
        <title>Porticoccus litoralis gen. nov., sp. nov., a gammaproteobacterium isolated from the Yellow Sea.</title>
        <authorList>
            <person name="Oh H.M."/>
            <person name="Kim H."/>
            <person name="Kim K.M."/>
            <person name="Min G.S."/>
            <person name="Cho J.C."/>
        </authorList>
    </citation>
    <scope>NUCLEOTIDE SEQUENCE</scope>
    <source>
        <strain evidence="3">DSM 25064</strain>
    </source>
</reference>
<dbReference type="Gene3D" id="3.40.50.720">
    <property type="entry name" value="NAD(P)-binding Rossmann-like Domain"/>
    <property type="match status" value="1"/>
</dbReference>
<dbReference type="PANTHER" id="PTHR43639">
    <property type="entry name" value="OXIDOREDUCTASE, SHORT-CHAIN DEHYDROGENASE/REDUCTASE FAMILY (AFU_ORTHOLOGUE AFUA_5G02870)"/>
    <property type="match status" value="1"/>
</dbReference>
<name>A0AAW8B5P4_9GAMM</name>
<dbReference type="PANTHER" id="PTHR43639:SF1">
    <property type="entry name" value="SHORT-CHAIN DEHYDROGENASE_REDUCTASE FAMILY PROTEIN"/>
    <property type="match status" value="1"/>
</dbReference>
<dbReference type="Pfam" id="PF13561">
    <property type="entry name" value="adh_short_C2"/>
    <property type="match status" value="1"/>
</dbReference>
<dbReference type="PRINTS" id="PR00081">
    <property type="entry name" value="GDHRDH"/>
</dbReference>